<proteinExistence type="predicted"/>
<protein>
    <submittedName>
        <fullName evidence="1">Uncharacterized protein</fullName>
    </submittedName>
</protein>
<keyword evidence="2" id="KW-1185">Reference proteome</keyword>
<reference evidence="1 2" key="1">
    <citation type="journal article" date="2018" name="Sci. Adv.">
        <title>Multi-heme cytochromes provide a pathway for survival in energy-limited environments.</title>
        <authorList>
            <person name="Deng X."/>
            <person name="Dohmae N."/>
            <person name="Nealson K.H."/>
            <person name="Hashimoto K."/>
            <person name="Okamoto A."/>
        </authorList>
    </citation>
    <scope>NUCLEOTIDE SEQUENCE [LARGE SCALE GENOMIC DNA]</scope>
    <source>
        <strain evidence="1 2">IS5</strain>
    </source>
</reference>
<organism evidence="1 2">
    <name type="scientific">Desulfovibrio ferrophilus</name>
    <dbReference type="NCBI Taxonomy" id="241368"/>
    <lineage>
        <taxon>Bacteria</taxon>
        <taxon>Pseudomonadati</taxon>
        <taxon>Thermodesulfobacteriota</taxon>
        <taxon>Desulfovibrionia</taxon>
        <taxon>Desulfovibrionales</taxon>
        <taxon>Desulfovibrionaceae</taxon>
        <taxon>Desulfovibrio</taxon>
    </lineage>
</organism>
<dbReference type="KEGG" id="dfl:DFE_2823"/>
<dbReference type="Proteomes" id="UP000269883">
    <property type="component" value="Chromosome"/>
</dbReference>
<evidence type="ECO:0000313" key="1">
    <source>
        <dbReference type="EMBL" id="BBD09549.1"/>
    </source>
</evidence>
<dbReference type="EMBL" id="AP017378">
    <property type="protein sequence ID" value="BBD09549.1"/>
    <property type="molecule type" value="Genomic_DNA"/>
</dbReference>
<evidence type="ECO:0000313" key="2">
    <source>
        <dbReference type="Proteomes" id="UP000269883"/>
    </source>
</evidence>
<name>A0A2Z6B206_9BACT</name>
<sequence>MAYAGTVTNASPQLVYSPIAYLIGTQLTVQATKTGTQSSFRIMRIDWLTKQLQKGEINH</sequence>
<dbReference type="AlphaFoldDB" id="A0A2Z6B206"/>
<gene>
    <name evidence="1" type="ORF">DFE_2823</name>
</gene>
<accession>A0A2Z6B206</accession>